<dbReference type="OrthoDB" id="1646038at2"/>
<reference evidence="2" key="1">
    <citation type="submission" date="2018-06" db="EMBL/GenBank/DDBJ databases">
        <title>Description of Blautia argi sp. nov., a new anaerobic isolated from dog feces.</title>
        <authorList>
            <person name="Chang Y.-H."/>
            <person name="Paek J."/>
            <person name="Shin Y."/>
        </authorList>
    </citation>
    <scope>NUCLEOTIDE SEQUENCE [LARGE SCALE GENOMIC DNA]</scope>
    <source>
        <strain evidence="2">KCTC 15426</strain>
    </source>
</reference>
<dbReference type="AlphaFoldDB" id="A0A2Z4UEK4"/>
<evidence type="ECO:0000313" key="1">
    <source>
        <dbReference type="EMBL" id="AWY99512.1"/>
    </source>
</evidence>
<sequence length="62" mass="7061">MAVREYHYLTVQVMAIKEDKSFTRTQIGFRSLLQGKGRGVFVSTASCLSNVLNYFIQLSKND</sequence>
<gene>
    <name evidence="1" type="ORF">DQQ01_12810</name>
</gene>
<protein>
    <submittedName>
        <fullName evidence="1">Uncharacterized protein</fullName>
    </submittedName>
</protein>
<organism evidence="1 2">
    <name type="scientific">Blautia argi</name>
    <dbReference type="NCBI Taxonomy" id="1912897"/>
    <lineage>
        <taxon>Bacteria</taxon>
        <taxon>Bacillati</taxon>
        <taxon>Bacillota</taxon>
        <taxon>Clostridia</taxon>
        <taxon>Lachnospirales</taxon>
        <taxon>Lachnospiraceae</taxon>
        <taxon>Blautia</taxon>
    </lineage>
</organism>
<dbReference type="KEGG" id="blau:DQQ01_12810"/>
<proteinExistence type="predicted"/>
<accession>A0A2Z4UEK4</accession>
<name>A0A2Z4UEK4_9FIRM</name>
<keyword evidence="2" id="KW-1185">Reference proteome</keyword>
<evidence type="ECO:0000313" key="2">
    <source>
        <dbReference type="Proteomes" id="UP000250003"/>
    </source>
</evidence>
<dbReference type="Proteomes" id="UP000250003">
    <property type="component" value="Chromosome"/>
</dbReference>
<dbReference type="EMBL" id="CP030280">
    <property type="protein sequence ID" value="AWY99512.1"/>
    <property type="molecule type" value="Genomic_DNA"/>
</dbReference>